<sequence>MHFLIYLYGSWGICYTYATWFAVKGLIASGKNYNNCPSLRKACQFLLSKQLSNGGWGESYLSCQNKVYTNLAHDRANLVQTSWALLSLIGAGQAEIDPTPIHRGMKLLINSQMEDGDFPQQVILLVLPCNFRKKIY</sequence>
<dbReference type="InterPro" id="IPR032696">
    <property type="entry name" value="SQ_cyclase_C"/>
</dbReference>
<evidence type="ECO:0000256" key="2">
    <source>
        <dbReference type="SAM" id="Phobius"/>
    </source>
</evidence>
<evidence type="ECO:0000256" key="1">
    <source>
        <dbReference type="ARBA" id="ARBA00022737"/>
    </source>
</evidence>
<dbReference type="Proteomes" id="UP000265566">
    <property type="component" value="Chromosome 6"/>
</dbReference>
<proteinExistence type="predicted"/>
<reference evidence="4" key="1">
    <citation type="journal article" date="2018" name="Nat. Plants">
        <title>Whole-genome landscape of Medicago truncatula symbiotic genes.</title>
        <authorList>
            <person name="Pecrix Y."/>
            <person name="Gamas P."/>
            <person name="Carrere S."/>
        </authorList>
    </citation>
    <scope>NUCLEOTIDE SEQUENCE</scope>
    <source>
        <tissue evidence="4">Leaves</tissue>
    </source>
</reference>
<evidence type="ECO:0000259" key="3">
    <source>
        <dbReference type="Pfam" id="PF13243"/>
    </source>
</evidence>
<gene>
    <name evidence="4" type="ORF">MtrunA17_Chr6g0463691</name>
</gene>
<dbReference type="EC" id="5.4.99.41" evidence="4"/>
<dbReference type="Pfam" id="PF13243">
    <property type="entry name" value="SQHop_cyclase_C"/>
    <property type="match status" value="1"/>
</dbReference>
<dbReference type="GO" id="GO:0042299">
    <property type="term" value="F:lupeol synthase activity"/>
    <property type="evidence" value="ECO:0007669"/>
    <property type="project" value="UniProtKB-EC"/>
</dbReference>
<dbReference type="Gene3D" id="1.50.10.20">
    <property type="match status" value="1"/>
</dbReference>
<organism evidence="4">
    <name type="scientific">Medicago truncatula</name>
    <name type="common">Barrel medic</name>
    <name type="synonym">Medicago tribuloides</name>
    <dbReference type="NCBI Taxonomy" id="3880"/>
    <lineage>
        <taxon>Eukaryota</taxon>
        <taxon>Viridiplantae</taxon>
        <taxon>Streptophyta</taxon>
        <taxon>Embryophyta</taxon>
        <taxon>Tracheophyta</taxon>
        <taxon>Spermatophyta</taxon>
        <taxon>Magnoliopsida</taxon>
        <taxon>eudicotyledons</taxon>
        <taxon>Gunneridae</taxon>
        <taxon>Pentapetalae</taxon>
        <taxon>rosids</taxon>
        <taxon>fabids</taxon>
        <taxon>Fabales</taxon>
        <taxon>Fabaceae</taxon>
        <taxon>Papilionoideae</taxon>
        <taxon>50 kb inversion clade</taxon>
        <taxon>NPAAA clade</taxon>
        <taxon>Hologalegina</taxon>
        <taxon>IRL clade</taxon>
        <taxon>Trifolieae</taxon>
        <taxon>Medicago</taxon>
    </lineage>
</organism>
<dbReference type="GO" id="GO:0016104">
    <property type="term" value="P:triterpenoid biosynthetic process"/>
    <property type="evidence" value="ECO:0007669"/>
    <property type="project" value="InterPro"/>
</dbReference>
<feature type="transmembrane region" description="Helical" evidence="2">
    <location>
        <begin position="6"/>
        <end position="23"/>
    </location>
</feature>
<dbReference type="GO" id="GO:0005811">
    <property type="term" value="C:lipid droplet"/>
    <property type="evidence" value="ECO:0007669"/>
    <property type="project" value="InterPro"/>
</dbReference>
<name>A0A396HIC8_MEDTR</name>
<evidence type="ECO:0000313" key="4">
    <source>
        <dbReference type="EMBL" id="RHN51005.1"/>
    </source>
</evidence>
<keyword evidence="2" id="KW-0472">Membrane</keyword>
<dbReference type="AlphaFoldDB" id="A0A396HIC8"/>
<feature type="domain" description="Squalene cyclase C-terminal" evidence="3">
    <location>
        <begin position="8"/>
        <end position="121"/>
    </location>
</feature>
<dbReference type="Gramene" id="rna35366">
    <property type="protein sequence ID" value="RHN51005.1"/>
    <property type="gene ID" value="gene35366"/>
</dbReference>
<protein>
    <submittedName>
        <fullName evidence="4">Lupeol synthase</fullName>
        <ecNumber evidence="4">5.4.99.41</ecNumber>
    </submittedName>
</protein>
<dbReference type="EMBL" id="PSQE01000006">
    <property type="protein sequence ID" value="RHN51005.1"/>
    <property type="molecule type" value="Genomic_DNA"/>
</dbReference>
<comment type="caution">
    <text evidence="4">The sequence shown here is derived from an EMBL/GenBank/DDBJ whole genome shotgun (WGS) entry which is preliminary data.</text>
</comment>
<keyword evidence="1" id="KW-0677">Repeat</keyword>
<dbReference type="SUPFAM" id="SSF48239">
    <property type="entry name" value="Terpenoid cyclases/Protein prenyltransferases"/>
    <property type="match status" value="1"/>
</dbReference>
<dbReference type="PANTHER" id="PTHR11764">
    <property type="entry name" value="TERPENE CYCLASE/MUTASE FAMILY MEMBER"/>
    <property type="match status" value="1"/>
</dbReference>
<keyword evidence="4" id="KW-0413">Isomerase</keyword>
<dbReference type="PANTHER" id="PTHR11764:SF19">
    <property type="entry name" value="TERPENE CYCLASE_MUTASE FAMILY MEMBER"/>
    <property type="match status" value="1"/>
</dbReference>
<dbReference type="InterPro" id="IPR008930">
    <property type="entry name" value="Terpenoid_cyclase/PrenylTrfase"/>
</dbReference>
<keyword evidence="2" id="KW-0812">Transmembrane</keyword>
<accession>A0A396HIC8</accession>
<keyword evidence="2" id="KW-1133">Transmembrane helix</keyword>
<dbReference type="InterPro" id="IPR018333">
    <property type="entry name" value="Squalene_cyclase"/>
</dbReference>